<dbReference type="Gene3D" id="3.30.450.40">
    <property type="match status" value="1"/>
</dbReference>
<dbReference type="InterPro" id="IPR050697">
    <property type="entry name" value="Adenylyl/Guanylyl_Cyclase_3/4"/>
</dbReference>
<name>A0A813B6J2_9DINO</name>
<dbReference type="PROSITE" id="PS50125">
    <property type="entry name" value="GUANYLATE_CYCLASE_2"/>
    <property type="match status" value="1"/>
</dbReference>
<dbReference type="InterPro" id="IPR029787">
    <property type="entry name" value="Nucleotide_cyclase"/>
</dbReference>
<dbReference type="Proteomes" id="UP000601435">
    <property type="component" value="Unassembled WGS sequence"/>
</dbReference>
<accession>A0A813B6J2</accession>
<protein>
    <submittedName>
        <fullName evidence="2">Cya protein</fullName>
    </submittedName>
</protein>
<dbReference type="OrthoDB" id="60033at2759"/>
<dbReference type="InterPro" id="IPR029016">
    <property type="entry name" value="GAF-like_dom_sf"/>
</dbReference>
<dbReference type="PANTHER" id="PTHR43081:SF11">
    <property type="entry name" value="BLR2264 PROTEIN"/>
    <property type="match status" value="1"/>
</dbReference>
<dbReference type="SMART" id="SM00044">
    <property type="entry name" value="CYCc"/>
    <property type="match status" value="1"/>
</dbReference>
<organism evidence="2 3">
    <name type="scientific">Symbiodinium necroappetens</name>
    <dbReference type="NCBI Taxonomy" id="1628268"/>
    <lineage>
        <taxon>Eukaryota</taxon>
        <taxon>Sar</taxon>
        <taxon>Alveolata</taxon>
        <taxon>Dinophyceae</taxon>
        <taxon>Suessiales</taxon>
        <taxon>Symbiodiniaceae</taxon>
        <taxon>Symbiodinium</taxon>
    </lineage>
</organism>
<dbReference type="Pfam" id="PF00211">
    <property type="entry name" value="Guanylate_cyc"/>
    <property type="match status" value="1"/>
</dbReference>
<dbReference type="CDD" id="cd07302">
    <property type="entry name" value="CHD"/>
    <property type="match status" value="1"/>
</dbReference>
<dbReference type="PANTHER" id="PTHR43081">
    <property type="entry name" value="ADENYLATE CYCLASE, TERMINAL-DIFFERENTIATION SPECIFIC-RELATED"/>
    <property type="match status" value="1"/>
</dbReference>
<reference evidence="2" key="1">
    <citation type="submission" date="2021-02" db="EMBL/GenBank/DDBJ databases">
        <authorList>
            <person name="Dougan E. K."/>
            <person name="Rhodes N."/>
            <person name="Thang M."/>
            <person name="Chan C."/>
        </authorList>
    </citation>
    <scope>NUCLEOTIDE SEQUENCE</scope>
</reference>
<proteinExistence type="predicted"/>
<feature type="domain" description="Guanylate cyclase" evidence="1">
    <location>
        <begin position="221"/>
        <end position="351"/>
    </location>
</feature>
<dbReference type="SUPFAM" id="SSF55073">
    <property type="entry name" value="Nucleotide cyclase"/>
    <property type="match status" value="1"/>
</dbReference>
<dbReference type="AlphaFoldDB" id="A0A813B6J2"/>
<dbReference type="Gene3D" id="3.30.70.1230">
    <property type="entry name" value="Nucleotide cyclase"/>
    <property type="match status" value="1"/>
</dbReference>
<keyword evidence="3" id="KW-1185">Reference proteome</keyword>
<dbReference type="GO" id="GO:0006171">
    <property type="term" value="P:cAMP biosynthetic process"/>
    <property type="evidence" value="ECO:0007669"/>
    <property type="project" value="TreeGrafter"/>
</dbReference>
<evidence type="ECO:0000313" key="2">
    <source>
        <dbReference type="EMBL" id="CAE7893698.1"/>
    </source>
</evidence>
<dbReference type="InterPro" id="IPR001054">
    <property type="entry name" value="A/G_cyclase"/>
</dbReference>
<dbReference type="GO" id="GO:0035556">
    <property type="term" value="P:intracellular signal transduction"/>
    <property type="evidence" value="ECO:0007669"/>
    <property type="project" value="InterPro"/>
</dbReference>
<comment type="caution">
    <text evidence="2">The sequence shown here is derived from an EMBL/GenBank/DDBJ whole genome shotgun (WGS) entry which is preliminary data.</text>
</comment>
<dbReference type="SUPFAM" id="SSF55781">
    <property type="entry name" value="GAF domain-like"/>
    <property type="match status" value="1"/>
</dbReference>
<dbReference type="EMBL" id="CAJNJA010068030">
    <property type="protein sequence ID" value="CAE7893698.1"/>
    <property type="molecule type" value="Genomic_DNA"/>
</dbReference>
<evidence type="ECO:0000313" key="3">
    <source>
        <dbReference type="Proteomes" id="UP000601435"/>
    </source>
</evidence>
<gene>
    <name evidence="2" type="primary">cya</name>
    <name evidence="2" type="ORF">SNEC2469_LOCUS29829</name>
</gene>
<sequence>MARPTNSDGEALSVDVTARALTIRDWLLSEARFLEDPDRATEGFAQRLIDAGLPLDRMASAMPTLHASRRGLGRIWNRDTGVEALDFPWGNQAIYEASPYYQAHRTGQWVTFRLDEIGDEAYSIVADLREDGYRDYVCMPIFFRDGAEGGMTFATRQSGGFSDQDLAILRSVEPAIGIVLDLARTWRLLQETLRMYVGDDPHARILSGQVRRGEVLHIRSAVLFADMRGFTALSAKMDAEETVTLLNRYFDCVVPPIEQRGGQVLKYMGDGVLAIHRGGESDAAACIAALNSANDVIARIEDRCAREHEGPRFGIKIALHFGEVAYGNIGSGARLDYTVVGRDVNIASRLADLAGHLDRQLVLSSDFAAMLPGYRFDSLGQHALRGVPEPQLVFEPATENASLL</sequence>
<evidence type="ECO:0000259" key="1">
    <source>
        <dbReference type="PROSITE" id="PS50125"/>
    </source>
</evidence>